<comment type="similarity">
    <text evidence="5">Belongs to the protein kinase superfamily.</text>
</comment>
<dbReference type="InterPro" id="IPR000719">
    <property type="entry name" value="Prot_kinase_dom"/>
</dbReference>
<dbReference type="SUPFAM" id="SSF56112">
    <property type="entry name" value="Protein kinase-like (PK-like)"/>
    <property type="match status" value="1"/>
</dbReference>
<name>A0AAD4HEM0_9AGAM</name>
<dbReference type="PROSITE" id="PS00107">
    <property type="entry name" value="PROTEIN_KINASE_ATP"/>
    <property type="match status" value="1"/>
</dbReference>
<protein>
    <recommendedName>
        <fullName evidence="1">non-specific serine/threonine protein kinase</fullName>
        <ecNumber evidence="1">2.7.11.1</ecNumber>
    </recommendedName>
</protein>
<evidence type="ECO:0000313" key="8">
    <source>
        <dbReference type="EMBL" id="KAG1894780.1"/>
    </source>
</evidence>
<dbReference type="Gene3D" id="1.10.510.10">
    <property type="entry name" value="Transferase(Phosphotransferase) domain 1"/>
    <property type="match status" value="1"/>
</dbReference>
<dbReference type="Gene3D" id="3.30.200.20">
    <property type="entry name" value="Phosphorylase Kinase, domain 1"/>
    <property type="match status" value="1"/>
</dbReference>
<evidence type="ECO:0000256" key="5">
    <source>
        <dbReference type="RuleBase" id="RU000304"/>
    </source>
</evidence>
<feature type="domain" description="Protein kinase" evidence="7">
    <location>
        <begin position="1"/>
        <end position="299"/>
    </location>
</feature>
<gene>
    <name evidence="8" type="ORF">F5891DRAFT_984800</name>
</gene>
<keyword evidence="2 4" id="KW-0547">Nucleotide-binding</keyword>
<dbReference type="GO" id="GO:0004674">
    <property type="term" value="F:protein serine/threonine kinase activity"/>
    <property type="evidence" value="ECO:0007669"/>
    <property type="project" value="UniProtKB-KW"/>
</dbReference>
<comment type="caution">
    <text evidence="8">The sequence shown here is derived from an EMBL/GenBank/DDBJ whole genome shotgun (WGS) entry which is preliminary data.</text>
</comment>
<sequence length="299" mass="33440">MNSVPTRVDGRFRLEDILGSGSYGVVYHARNIINDDELAIKLEPLINNSSSLEQEYNILKELEGGVGIPCAIWFSREATYDALLSSLEYIHSHNYVHGDIKPQNILVGRGALQKTVFVVDFGIAREYWNPEIQTHMPFRQGRRLTGTPAFASINNHLGVVPGRCDDLESLVYMLIYFICGSLPWLTSDYEKLSSSSILARKVDTTIEVLCLGIPSEITTMLIYSHNLAFSKDPDYDYLRLLLHGVYATVPATATCSLDFGQSNDLIIHSPPIPKDHPVAKEVPPCRPKTTPLRRSARHV</sequence>
<dbReference type="InterPro" id="IPR011009">
    <property type="entry name" value="Kinase-like_dom_sf"/>
</dbReference>
<dbReference type="RefSeq" id="XP_041220356.1">
    <property type="nucleotide sequence ID" value="XM_041377495.1"/>
</dbReference>
<feature type="binding site" evidence="4">
    <location>
        <position position="41"/>
    </location>
    <ligand>
        <name>ATP</name>
        <dbReference type="ChEBI" id="CHEBI:30616"/>
    </ligand>
</feature>
<dbReference type="AlphaFoldDB" id="A0AAD4HEM0"/>
<keyword evidence="9" id="KW-1185">Reference proteome</keyword>
<dbReference type="GO" id="GO:0005524">
    <property type="term" value="F:ATP binding"/>
    <property type="evidence" value="ECO:0007669"/>
    <property type="project" value="UniProtKB-UniRule"/>
</dbReference>
<evidence type="ECO:0000256" key="3">
    <source>
        <dbReference type="ARBA" id="ARBA00022840"/>
    </source>
</evidence>
<feature type="region of interest" description="Disordered" evidence="6">
    <location>
        <begin position="277"/>
        <end position="299"/>
    </location>
</feature>
<keyword evidence="5" id="KW-0723">Serine/threonine-protein kinase</keyword>
<dbReference type="Proteomes" id="UP001195769">
    <property type="component" value="Unassembled WGS sequence"/>
</dbReference>
<evidence type="ECO:0000256" key="6">
    <source>
        <dbReference type="SAM" id="MobiDB-lite"/>
    </source>
</evidence>
<dbReference type="EMBL" id="JABBWK010000075">
    <property type="protein sequence ID" value="KAG1894780.1"/>
    <property type="molecule type" value="Genomic_DNA"/>
</dbReference>
<organism evidence="8 9">
    <name type="scientific">Suillus fuscotomentosus</name>
    <dbReference type="NCBI Taxonomy" id="1912939"/>
    <lineage>
        <taxon>Eukaryota</taxon>
        <taxon>Fungi</taxon>
        <taxon>Dikarya</taxon>
        <taxon>Basidiomycota</taxon>
        <taxon>Agaricomycotina</taxon>
        <taxon>Agaricomycetes</taxon>
        <taxon>Agaricomycetidae</taxon>
        <taxon>Boletales</taxon>
        <taxon>Suillineae</taxon>
        <taxon>Suillaceae</taxon>
        <taxon>Suillus</taxon>
    </lineage>
</organism>
<keyword evidence="8" id="KW-0418">Kinase</keyword>
<dbReference type="InterPro" id="IPR017441">
    <property type="entry name" value="Protein_kinase_ATP_BS"/>
</dbReference>
<dbReference type="InterPro" id="IPR008271">
    <property type="entry name" value="Ser/Thr_kinase_AS"/>
</dbReference>
<dbReference type="GeneID" id="64671793"/>
<dbReference type="EC" id="2.7.11.1" evidence="1"/>
<dbReference type="InterPro" id="IPR050235">
    <property type="entry name" value="CK1_Ser-Thr_kinase"/>
</dbReference>
<evidence type="ECO:0000313" key="9">
    <source>
        <dbReference type="Proteomes" id="UP001195769"/>
    </source>
</evidence>
<keyword evidence="8" id="KW-0808">Transferase</keyword>
<dbReference type="SMART" id="SM00220">
    <property type="entry name" value="S_TKc"/>
    <property type="match status" value="1"/>
</dbReference>
<keyword evidence="3 4" id="KW-0067">ATP-binding</keyword>
<evidence type="ECO:0000256" key="4">
    <source>
        <dbReference type="PROSITE-ProRule" id="PRU10141"/>
    </source>
</evidence>
<dbReference type="PROSITE" id="PS00108">
    <property type="entry name" value="PROTEIN_KINASE_ST"/>
    <property type="match status" value="1"/>
</dbReference>
<dbReference type="PANTHER" id="PTHR11909">
    <property type="entry name" value="CASEIN KINASE-RELATED"/>
    <property type="match status" value="1"/>
</dbReference>
<proteinExistence type="inferred from homology"/>
<reference evidence="8" key="1">
    <citation type="journal article" date="2020" name="New Phytol.">
        <title>Comparative genomics reveals dynamic genome evolution in host specialist ectomycorrhizal fungi.</title>
        <authorList>
            <person name="Lofgren L.A."/>
            <person name="Nguyen N.H."/>
            <person name="Vilgalys R."/>
            <person name="Ruytinx J."/>
            <person name="Liao H.L."/>
            <person name="Branco S."/>
            <person name="Kuo A."/>
            <person name="LaButti K."/>
            <person name="Lipzen A."/>
            <person name="Andreopoulos W."/>
            <person name="Pangilinan J."/>
            <person name="Riley R."/>
            <person name="Hundley H."/>
            <person name="Na H."/>
            <person name="Barry K."/>
            <person name="Grigoriev I.V."/>
            <person name="Stajich J.E."/>
            <person name="Kennedy P.G."/>
        </authorList>
    </citation>
    <scope>NUCLEOTIDE SEQUENCE</scope>
    <source>
        <strain evidence="8">FC203</strain>
    </source>
</reference>
<evidence type="ECO:0000259" key="7">
    <source>
        <dbReference type="PROSITE" id="PS50011"/>
    </source>
</evidence>
<dbReference type="Pfam" id="PF00069">
    <property type="entry name" value="Pkinase"/>
    <property type="match status" value="1"/>
</dbReference>
<dbReference type="PROSITE" id="PS50011">
    <property type="entry name" value="PROTEIN_KINASE_DOM"/>
    <property type="match status" value="1"/>
</dbReference>
<evidence type="ECO:0000256" key="1">
    <source>
        <dbReference type="ARBA" id="ARBA00012513"/>
    </source>
</evidence>
<accession>A0AAD4HEM0</accession>
<evidence type="ECO:0000256" key="2">
    <source>
        <dbReference type="ARBA" id="ARBA00022741"/>
    </source>
</evidence>